<feature type="signal peptide" evidence="12">
    <location>
        <begin position="1"/>
        <end position="19"/>
    </location>
</feature>
<keyword evidence="9" id="KW-0961">Cell wall biogenesis/degradation</keyword>
<dbReference type="PANTHER" id="PTHR31316">
    <property type="entry name" value="BETA-GLUCOSIDASE-LIKE PROTEIN NCA3, MITOCHONDRIAL-RELATED"/>
    <property type="match status" value="1"/>
</dbReference>
<keyword evidence="8" id="KW-0326">Glycosidase</keyword>
<keyword evidence="14" id="KW-1185">Reference proteome</keyword>
<evidence type="ECO:0000313" key="13">
    <source>
        <dbReference type="EMBL" id="TQV96005.1"/>
    </source>
</evidence>
<keyword evidence="10" id="KW-0624">Polysaccharide degradation</keyword>
<protein>
    <submittedName>
        <fullName evidence="13">SUN domain-containing protein</fullName>
    </submittedName>
</protein>
<dbReference type="STRING" id="43265.A0A545V2Q7"/>
<sequence>MKTFVQLTLAVTLAATAAASSHHHGHRHLHAKRDSSKREADVVTKIVTGPTKIVYKLGDELVDADEAKKGLDSGEFVVVGETIPTYTPPPPPAPSATKDLGAQFIESKSTTTTTPPPPPSTTSTPPPPPSSTAKAPVANAASSNDQDESNNSGSENTEFPDGKIPCSEFPSKYGAVPVPWMGLNGWAGAQKVSGYPTALSFNNIVDAISGQNCAPGYMCSYACKPGYQKSQWPVSQGLTGQSVGGVYCNSDGFLELTRPSVKYLCTEGAGGVYIKNDLDAVVATCRTNYPGSENMNIPTVAEAGQTVPLTNPSQTDYYQWNDRPTSAQYYINPKGVSAEDGCLWKSPVAPEERGNWAAVIAGVGKAADGITYISLFLNKPTSSAKPDFNMEIIGGNSKCGYHDGQWFGGKEGCTTGVASGQTATIRYY</sequence>
<feature type="compositionally biased region" description="Basic residues" evidence="11">
    <location>
        <begin position="21"/>
        <end position="31"/>
    </location>
</feature>
<dbReference type="Pfam" id="PF03856">
    <property type="entry name" value="SUN"/>
    <property type="match status" value="1"/>
</dbReference>
<accession>A0A545V2Q7</accession>
<comment type="similarity">
    <text evidence="2">Belongs to the SUN family.</text>
</comment>
<keyword evidence="6" id="KW-0378">Hydrolase</keyword>
<feature type="region of interest" description="Disordered" evidence="11">
    <location>
        <begin position="108"/>
        <end position="163"/>
    </location>
</feature>
<dbReference type="PANTHER" id="PTHR31316:SF0">
    <property type="entry name" value="SECRETED BETA-GLUCOSIDASE SIM1-RELATED"/>
    <property type="match status" value="1"/>
</dbReference>
<feature type="compositionally biased region" description="Pro residues" evidence="11">
    <location>
        <begin position="114"/>
        <end position="130"/>
    </location>
</feature>
<dbReference type="GO" id="GO:0009986">
    <property type="term" value="C:cell surface"/>
    <property type="evidence" value="ECO:0007669"/>
    <property type="project" value="TreeGrafter"/>
</dbReference>
<gene>
    <name evidence="13" type="ORF">IF1G_05834</name>
</gene>
<evidence type="ECO:0000256" key="11">
    <source>
        <dbReference type="SAM" id="MobiDB-lite"/>
    </source>
</evidence>
<keyword evidence="7" id="KW-0119">Carbohydrate metabolism</keyword>
<keyword evidence="4" id="KW-0964">Secreted</keyword>
<keyword evidence="5 12" id="KW-0732">Signal</keyword>
<name>A0A545V2Q7_9HYPO</name>
<comment type="caution">
    <text evidence="13">The sequence shown here is derived from an EMBL/GenBank/DDBJ whole genome shotgun (WGS) entry which is preliminary data.</text>
</comment>
<evidence type="ECO:0000256" key="12">
    <source>
        <dbReference type="SAM" id="SignalP"/>
    </source>
</evidence>
<dbReference type="GO" id="GO:0016798">
    <property type="term" value="F:hydrolase activity, acting on glycosyl bonds"/>
    <property type="evidence" value="ECO:0007669"/>
    <property type="project" value="UniProtKB-KW"/>
</dbReference>
<evidence type="ECO:0000313" key="14">
    <source>
        <dbReference type="Proteomes" id="UP000315783"/>
    </source>
</evidence>
<dbReference type="GO" id="GO:0009277">
    <property type="term" value="C:fungal-type cell wall"/>
    <property type="evidence" value="ECO:0007669"/>
    <property type="project" value="TreeGrafter"/>
</dbReference>
<keyword evidence="3" id="KW-0134">Cell wall</keyword>
<evidence type="ECO:0000256" key="9">
    <source>
        <dbReference type="ARBA" id="ARBA00023316"/>
    </source>
</evidence>
<reference evidence="13 14" key="1">
    <citation type="journal article" date="2019" name="Appl. Microbiol. Biotechnol.">
        <title>Genome sequence of Isaria javanica and comparative genome analysis insights into family S53 peptidase evolution in fungal entomopathogens.</title>
        <authorList>
            <person name="Lin R."/>
            <person name="Zhang X."/>
            <person name="Xin B."/>
            <person name="Zou M."/>
            <person name="Gao Y."/>
            <person name="Qin F."/>
            <person name="Hu Q."/>
            <person name="Xie B."/>
            <person name="Cheng X."/>
        </authorList>
    </citation>
    <scope>NUCLEOTIDE SEQUENCE [LARGE SCALE GENOMIC DNA]</scope>
    <source>
        <strain evidence="13 14">IJ1G</strain>
    </source>
</reference>
<dbReference type="Proteomes" id="UP000315783">
    <property type="component" value="Unassembled WGS sequence"/>
</dbReference>
<dbReference type="InterPro" id="IPR005556">
    <property type="entry name" value="SUN"/>
</dbReference>
<evidence type="ECO:0000256" key="10">
    <source>
        <dbReference type="ARBA" id="ARBA00023326"/>
    </source>
</evidence>
<evidence type="ECO:0000256" key="6">
    <source>
        <dbReference type="ARBA" id="ARBA00022801"/>
    </source>
</evidence>
<feature type="compositionally biased region" description="Polar residues" evidence="11">
    <location>
        <begin position="140"/>
        <end position="157"/>
    </location>
</feature>
<comment type="subcellular location">
    <subcellularLocation>
        <location evidence="1">Secreted</location>
        <location evidence="1">Cell wall</location>
    </subcellularLocation>
</comment>
<feature type="region of interest" description="Disordered" evidence="11">
    <location>
        <begin position="19"/>
        <end position="40"/>
    </location>
</feature>
<dbReference type="EMBL" id="SPUK01000007">
    <property type="protein sequence ID" value="TQV96005.1"/>
    <property type="molecule type" value="Genomic_DNA"/>
</dbReference>
<dbReference type="OrthoDB" id="5339822at2759"/>
<proteinExistence type="inferred from homology"/>
<dbReference type="InterPro" id="IPR051526">
    <property type="entry name" value="Beta-Glucosidase_SUN"/>
</dbReference>
<evidence type="ECO:0000256" key="7">
    <source>
        <dbReference type="ARBA" id="ARBA00023277"/>
    </source>
</evidence>
<dbReference type="AlphaFoldDB" id="A0A545V2Q7"/>
<evidence type="ECO:0000256" key="4">
    <source>
        <dbReference type="ARBA" id="ARBA00022525"/>
    </source>
</evidence>
<organism evidence="13 14">
    <name type="scientific">Cordyceps javanica</name>
    <dbReference type="NCBI Taxonomy" id="43265"/>
    <lineage>
        <taxon>Eukaryota</taxon>
        <taxon>Fungi</taxon>
        <taxon>Dikarya</taxon>
        <taxon>Ascomycota</taxon>
        <taxon>Pezizomycotina</taxon>
        <taxon>Sordariomycetes</taxon>
        <taxon>Hypocreomycetidae</taxon>
        <taxon>Hypocreales</taxon>
        <taxon>Cordycipitaceae</taxon>
        <taxon>Cordyceps</taxon>
    </lineage>
</organism>
<feature type="chain" id="PRO_5022012163" evidence="12">
    <location>
        <begin position="20"/>
        <end position="428"/>
    </location>
</feature>
<evidence type="ECO:0000256" key="8">
    <source>
        <dbReference type="ARBA" id="ARBA00023295"/>
    </source>
</evidence>
<evidence type="ECO:0000256" key="3">
    <source>
        <dbReference type="ARBA" id="ARBA00022512"/>
    </source>
</evidence>
<evidence type="ECO:0000256" key="1">
    <source>
        <dbReference type="ARBA" id="ARBA00004191"/>
    </source>
</evidence>
<dbReference type="GO" id="GO:0031505">
    <property type="term" value="P:fungal-type cell wall organization"/>
    <property type="evidence" value="ECO:0007669"/>
    <property type="project" value="TreeGrafter"/>
</dbReference>
<evidence type="ECO:0000256" key="2">
    <source>
        <dbReference type="ARBA" id="ARBA00010579"/>
    </source>
</evidence>
<evidence type="ECO:0000256" key="5">
    <source>
        <dbReference type="ARBA" id="ARBA00022729"/>
    </source>
</evidence>
<dbReference type="GO" id="GO:0000272">
    <property type="term" value="P:polysaccharide catabolic process"/>
    <property type="evidence" value="ECO:0007669"/>
    <property type="project" value="UniProtKB-KW"/>
</dbReference>